<comment type="caution">
    <text evidence="4">The sequence shown here is derived from an EMBL/GenBank/DDBJ whole genome shotgun (WGS) entry which is preliminary data.</text>
</comment>
<dbReference type="PANTHER" id="PTHR21666:SF289">
    <property type="entry name" value="L-ALA--D-GLU ENDOPEPTIDASE"/>
    <property type="match status" value="1"/>
</dbReference>
<dbReference type="InterPro" id="IPR011055">
    <property type="entry name" value="Dup_hybrid_motif"/>
</dbReference>
<evidence type="ECO:0000256" key="1">
    <source>
        <dbReference type="ARBA" id="ARBA00022729"/>
    </source>
</evidence>
<evidence type="ECO:0000256" key="2">
    <source>
        <dbReference type="SAM" id="SignalP"/>
    </source>
</evidence>
<evidence type="ECO:0000313" key="4">
    <source>
        <dbReference type="EMBL" id="MFB9212194.1"/>
    </source>
</evidence>
<reference evidence="4 5" key="1">
    <citation type="submission" date="2024-09" db="EMBL/GenBank/DDBJ databases">
        <authorList>
            <person name="Sun Q."/>
            <person name="Mori K."/>
        </authorList>
    </citation>
    <scope>NUCLEOTIDE SEQUENCE [LARGE SCALE GENOMIC DNA]</scope>
    <source>
        <strain evidence="4 5">CECT 7682</strain>
    </source>
</reference>
<dbReference type="CDD" id="cd12797">
    <property type="entry name" value="M23_peptidase"/>
    <property type="match status" value="1"/>
</dbReference>
<organism evidence="4 5">
    <name type="scientific">Echinicola jeungdonensis</name>
    <dbReference type="NCBI Taxonomy" id="709343"/>
    <lineage>
        <taxon>Bacteria</taxon>
        <taxon>Pseudomonadati</taxon>
        <taxon>Bacteroidota</taxon>
        <taxon>Cytophagia</taxon>
        <taxon>Cytophagales</taxon>
        <taxon>Cyclobacteriaceae</taxon>
        <taxon>Echinicola</taxon>
    </lineage>
</organism>
<dbReference type="EC" id="3.4.24.-" evidence="4"/>
<dbReference type="PANTHER" id="PTHR21666">
    <property type="entry name" value="PEPTIDASE-RELATED"/>
    <property type="match status" value="1"/>
</dbReference>
<protein>
    <submittedName>
        <fullName evidence="4">M23 family metallopeptidase</fullName>
        <ecNumber evidence="4">3.4.24.-</ecNumber>
    </submittedName>
</protein>
<sequence length="622" mass="71430">MKLNKNLVFFLLLLSCFSASGQVEKGYYLFPINPGQQNFLAGNMSEIRSNHFHSGLDIKTEGRQGLPVHAAADGYVQKIKVSSFGYGNVLFLKHPNGQYTVYAHLKDFAPKIAQYIWQKMAEAKQNSLEVILEPGVLRVSKGDTIAYSGNTGSSGGPHLHFEIRDSLERALDPLKFGFDEIKDSTPPIIADVALSPLEYNSRINGKFERTELRINYRGNKFVVDQPVTITGKVGIEIRGYDKLDGMYNPNGFPLFKIYESGKQTFEIDVDKIDFEIGRFVLRHTYRNRYTKLYRVPNNPFDFYYPDSVFSGAIQVEPDSTKDVKVEVQDAYGNTSLLELQFKGEKEEIKSNGSYPGGSLPKIENHNKWMVLHAPLEKEGKLAMFYVNGFMMDVQTAYESAHHRTYLWDLNYGIPDSVDVCTSMVYPEVEARIPFQEEIYYTNGKTSIQFDKNTLLDDLFLRVNYKEFENRPALEINDEHEYLRNPMEVSMSTEGFEGDTSKLHVYQLYPNGWKAFLGGKWGNDHIRFNTKKFGTFVLDRDDSPPTIRPIRINSSQLRFYIRDDLSGIKDFKLCVNGEWVILRYEHKHGVIWTEKLNNKPFKGKIELSVTDNANNTERFIRNL</sequence>
<dbReference type="InterPro" id="IPR050570">
    <property type="entry name" value="Cell_wall_metabolism_enzyme"/>
</dbReference>
<dbReference type="RefSeq" id="WP_290249562.1">
    <property type="nucleotide sequence ID" value="NZ_JAUFQT010000002.1"/>
</dbReference>
<feature type="signal peptide" evidence="2">
    <location>
        <begin position="1"/>
        <end position="21"/>
    </location>
</feature>
<proteinExistence type="predicted"/>
<feature type="chain" id="PRO_5047341156" evidence="2">
    <location>
        <begin position="22"/>
        <end position="622"/>
    </location>
</feature>
<dbReference type="InterPro" id="IPR016047">
    <property type="entry name" value="M23ase_b-sheet_dom"/>
</dbReference>
<evidence type="ECO:0000313" key="5">
    <source>
        <dbReference type="Proteomes" id="UP001589654"/>
    </source>
</evidence>
<dbReference type="Pfam" id="PF01551">
    <property type="entry name" value="Peptidase_M23"/>
    <property type="match status" value="1"/>
</dbReference>
<evidence type="ECO:0000259" key="3">
    <source>
        <dbReference type="Pfam" id="PF01551"/>
    </source>
</evidence>
<dbReference type="Proteomes" id="UP001589654">
    <property type="component" value="Unassembled WGS sequence"/>
</dbReference>
<accession>A0ABV5J5U3</accession>
<feature type="domain" description="M23ase beta-sheet core" evidence="3">
    <location>
        <begin position="52"/>
        <end position="172"/>
    </location>
</feature>
<keyword evidence="1 2" id="KW-0732">Signal</keyword>
<dbReference type="PROSITE" id="PS51257">
    <property type="entry name" value="PROKAR_LIPOPROTEIN"/>
    <property type="match status" value="1"/>
</dbReference>
<gene>
    <name evidence="4" type="ORF">ACFFUR_10275</name>
</gene>
<name>A0ABV5J5U3_9BACT</name>
<dbReference type="SUPFAM" id="SSF51261">
    <property type="entry name" value="Duplicated hybrid motif"/>
    <property type="match status" value="1"/>
</dbReference>
<dbReference type="GO" id="GO:0016787">
    <property type="term" value="F:hydrolase activity"/>
    <property type="evidence" value="ECO:0007669"/>
    <property type="project" value="UniProtKB-KW"/>
</dbReference>
<dbReference type="Gene3D" id="2.70.70.10">
    <property type="entry name" value="Glucose Permease (Domain IIA)"/>
    <property type="match status" value="1"/>
</dbReference>
<keyword evidence="4" id="KW-0378">Hydrolase</keyword>
<keyword evidence="5" id="KW-1185">Reference proteome</keyword>
<dbReference type="EMBL" id="JBHMEW010000058">
    <property type="protein sequence ID" value="MFB9212194.1"/>
    <property type="molecule type" value="Genomic_DNA"/>
</dbReference>